<dbReference type="GO" id="GO:0005886">
    <property type="term" value="C:plasma membrane"/>
    <property type="evidence" value="ECO:0007669"/>
    <property type="project" value="TreeGrafter"/>
</dbReference>
<keyword evidence="5" id="KW-1185">Reference proteome</keyword>
<dbReference type="AlphaFoldDB" id="A0A4Q5JA84"/>
<dbReference type="PANTHER" id="PTHR39428">
    <property type="entry name" value="F420H(2)-DEPENDENT QUINONE REDUCTASE RV1261C"/>
    <property type="match status" value="1"/>
</dbReference>
<dbReference type="GO" id="GO:0070967">
    <property type="term" value="F:coenzyme F420 binding"/>
    <property type="evidence" value="ECO:0007669"/>
    <property type="project" value="TreeGrafter"/>
</dbReference>
<evidence type="ECO:0000256" key="1">
    <source>
        <dbReference type="ARBA" id="ARBA00008710"/>
    </source>
</evidence>
<dbReference type="PANTHER" id="PTHR39428:SF1">
    <property type="entry name" value="F420H(2)-DEPENDENT QUINONE REDUCTASE RV1261C"/>
    <property type="match status" value="1"/>
</dbReference>
<dbReference type="InterPro" id="IPR004378">
    <property type="entry name" value="F420H2_quin_Rdtase"/>
</dbReference>
<reference evidence="4 5" key="1">
    <citation type="submission" date="2019-01" db="EMBL/GenBank/DDBJ databases">
        <title>Nocardioides guangzhouensis sp. nov., an actinobacterium isolated from soil.</title>
        <authorList>
            <person name="Fu Y."/>
            <person name="Cai Y."/>
            <person name="Lin Z."/>
            <person name="Chen P."/>
        </authorList>
    </citation>
    <scope>NUCLEOTIDE SEQUENCE [LARGE SCALE GENOMIC DNA]</scope>
    <source>
        <strain evidence="4 5">NBRC 105384</strain>
    </source>
</reference>
<dbReference type="InterPro" id="IPR012349">
    <property type="entry name" value="Split_barrel_FMN-bd"/>
</dbReference>
<feature type="region of interest" description="Disordered" evidence="3">
    <location>
        <begin position="1"/>
        <end position="56"/>
    </location>
</feature>
<dbReference type="OrthoDB" id="8225825at2"/>
<organism evidence="4 5">
    <name type="scientific">Nocardioides iriomotensis</name>
    <dbReference type="NCBI Taxonomy" id="715784"/>
    <lineage>
        <taxon>Bacteria</taxon>
        <taxon>Bacillati</taxon>
        <taxon>Actinomycetota</taxon>
        <taxon>Actinomycetes</taxon>
        <taxon>Propionibacteriales</taxon>
        <taxon>Nocardioidaceae</taxon>
        <taxon>Nocardioides</taxon>
    </lineage>
</organism>
<dbReference type="Pfam" id="PF04075">
    <property type="entry name" value="F420H2_quin_red"/>
    <property type="match status" value="1"/>
</dbReference>
<comment type="catalytic activity">
    <reaction evidence="2">
        <text>oxidized coenzyme F420-(gamma-L-Glu)(n) + a quinol + H(+) = reduced coenzyme F420-(gamma-L-Glu)(n) + a quinone</text>
        <dbReference type="Rhea" id="RHEA:39663"/>
        <dbReference type="Rhea" id="RHEA-COMP:12939"/>
        <dbReference type="Rhea" id="RHEA-COMP:14378"/>
        <dbReference type="ChEBI" id="CHEBI:15378"/>
        <dbReference type="ChEBI" id="CHEBI:24646"/>
        <dbReference type="ChEBI" id="CHEBI:132124"/>
        <dbReference type="ChEBI" id="CHEBI:133980"/>
        <dbReference type="ChEBI" id="CHEBI:139511"/>
    </reaction>
</comment>
<comment type="similarity">
    <text evidence="1">Belongs to the F420H(2)-dependent quinone reductase family.</text>
</comment>
<dbReference type="Gene3D" id="2.30.110.10">
    <property type="entry name" value="Electron Transport, Fmn-binding Protein, Chain A"/>
    <property type="match status" value="1"/>
</dbReference>
<protein>
    <submittedName>
        <fullName evidence="4">Nitroreductase family deazaflavin-dependent oxidoreductase</fullName>
    </submittedName>
</protein>
<dbReference type="GO" id="GO:0016491">
    <property type="term" value="F:oxidoreductase activity"/>
    <property type="evidence" value="ECO:0007669"/>
    <property type="project" value="InterPro"/>
</dbReference>
<evidence type="ECO:0000256" key="3">
    <source>
        <dbReference type="SAM" id="MobiDB-lite"/>
    </source>
</evidence>
<accession>A0A4Q5JA84</accession>
<dbReference type="NCBIfam" id="TIGR00026">
    <property type="entry name" value="hi_GC_TIGR00026"/>
    <property type="match status" value="1"/>
</dbReference>
<evidence type="ECO:0000256" key="2">
    <source>
        <dbReference type="ARBA" id="ARBA00049106"/>
    </source>
</evidence>
<name>A0A4Q5JA84_9ACTN</name>
<proteinExistence type="inferred from homology"/>
<sequence>MGLAPHPGRVARVGVHDLAHRAAPRGRARAGAGRDRAARRGRLPGGRDGRRTAGARRALRALVPGGVTSPARRAARGGDMALKRRMASTGNRIGAWFYRRFDGRLSSGPGTTVLLITSPGRRSGVPRSTCVRYLDVPGGYLVWGTGAGAPRDPDWFRNLRASEEAEVQVRSRTFRVRRRELVGEERDRAWQDVVLARVPGVARYERKAGRTIPVAVLTPTGQDAPTRRA</sequence>
<evidence type="ECO:0000313" key="4">
    <source>
        <dbReference type="EMBL" id="RYU15677.1"/>
    </source>
</evidence>
<dbReference type="Proteomes" id="UP000291189">
    <property type="component" value="Unassembled WGS sequence"/>
</dbReference>
<evidence type="ECO:0000313" key="5">
    <source>
        <dbReference type="Proteomes" id="UP000291189"/>
    </source>
</evidence>
<comment type="caution">
    <text evidence="4">The sequence shown here is derived from an EMBL/GenBank/DDBJ whole genome shotgun (WGS) entry which is preliminary data.</text>
</comment>
<dbReference type="EMBL" id="SDPU01000001">
    <property type="protein sequence ID" value="RYU15677.1"/>
    <property type="molecule type" value="Genomic_DNA"/>
</dbReference>
<gene>
    <name evidence="4" type="ORF">ETU37_00745</name>
</gene>